<feature type="domain" description="Inhibitor I9" evidence="10">
    <location>
        <begin position="26"/>
        <end position="103"/>
    </location>
</feature>
<dbReference type="FunFam" id="3.30.70.80:FF:000002">
    <property type="entry name" value="Subtilisin-like protease SBT5.3"/>
    <property type="match status" value="1"/>
</dbReference>
<dbReference type="Gene3D" id="3.30.70.80">
    <property type="entry name" value="Peptidase S8 propeptide/proteinase inhibitor I9"/>
    <property type="match status" value="1"/>
</dbReference>
<dbReference type="CDD" id="cd04852">
    <property type="entry name" value="Peptidases_S8_3"/>
    <property type="match status" value="1"/>
</dbReference>
<sequence>MILSLLYLFLLSAFVLHCHCQQKEVHVVYMGERLHGDVSVAATRHSMLEGVLGSHSSAKESLIYSYGRSFNGFAAKLSENEVARFSDMEGVVSVLPNTILKLHTTRSWDFMGFVSNHVGGSQEGDVIVGLLDTGIWPESDSFGDEDFGPPPAKWNGRCQTDNNFTCKNKIIGARYYISMDFYDITDFKSPRDSEGHGTHTASTAAGREVAGVSYFGLAEGIARGGAPKARIAMYKVCWSYGCALTDILAAFDDAIADGVDILSVSLGSDWQLQYFEDPIAIGSFHAMKNGILTSNSAGNSGPWPLTVSNYSPWSLTVAASTIDRKFVCQVGTAINNFDLNGTSFPLIWGGDAANFSAGANSETSRYCLPGSLNSYKVEGKIVLCDTPLGCNPIATILVGETWKDIMAPTVVSFSSRGPNPITPDILKHDLTAPGTDILAAWSPVSPPSIYWKDTRSVNYNIISGTSMSCPHVSGAAAYIKATNPTWSPAAIKSPLMTTAYIMDPRKHEDAKFAYGSGHINPIKAVNPGLVFDASEADYIDFLCKQGYNTIVFVTAPSLAEHGISTTPHSH</sequence>
<dbReference type="GO" id="GO:0006508">
    <property type="term" value="P:proteolysis"/>
    <property type="evidence" value="ECO:0007669"/>
    <property type="project" value="UniProtKB-KW"/>
</dbReference>
<keyword evidence="3 8" id="KW-0732">Signal</keyword>
<dbReference type="InterPro" id="IPR045051">
    <property type="entry name" value="SBT"/>
</dbReference>
<feature type="active site" description="Charge relay system" evidence="6 7">
    <location>
        <position position="466"/>
    </location>
</feature>
<dbReference type="InterPro" id="IPR034197">
    <property type="entry name" value="Peptidases_S8_3"/>
</dbReference>
<protein>
    <recommendedName>
        <fullName evidence="13">Cucumisin</fullName>
    </recommendedName>
</protein>
<evidence type="ECO:0000313" key="11">
    <source>
        <dbReference type="EMBL" id="KAF8380255.1"/>
    </source>
</evidence>
<accession>A0A834YH77</accession>
<dbReference type="AlphaFoldDB" id="A0A834YH77"/>
<evidence type="ECO:0000256" key="3">
    <source>
        <dbReference type="ARBA" id="ARBA00022729"/>
    </source>
</evidence>
<feature type="active site" description="Charge relay system" evidence="6 7">
    <location>
        <position position="132"/>
    </location>
</feature>
<feature type="domain" description="Peptidase S8/S53" evidence="9">
    <location>
        <begin position="125"/>
        <end position="517"/>
    </location>
</feature>
<evidence type="ECO:0000256" key="6">
    <source>
        <dbReference type="PIRSR" id="PIRSR615500-1"/>
    </source>
</evidence>
<organism evidence="11 12">
    <name type="scientific">Tetracentron sinense</name>
    <name type="common">Spur-leaf</name>
    <dbReference type="NCBI Taxonomy" id="13715"/>
    <lineage>
        <taxon>Eukaryota</taxon>
        <taxon>Viridiplantae</taxon>
        <taxon>Streptophyta</taxon>
        <taxon>Embryophyta</taxon>
        <taxon>Tracheophyta</taxon>
        <taxon>Spermatophyta</taxon>
        <taxon>Magnoliopsida</taxon>
        <taxon>Trochodendrales</taxon>
        <taxon>Trochodendraceae</taxon>
        <taxon>Tetracentron</taxon>
    </lineage>
</organism>
<name>A0A834YH77_TETSI</name>
<evidence type="ECO:0000256" key="2">
    <source>
        <dbReference type="ARBA" id="ARBA00022670"/>
    </source>
</evidence>
<evidence type="ECO:0000259" key="9">
    <source>
        <dbReference type="Pfam" id="PF00082"/>
    </source>
</evidence>
<comment type="caution">
    <text evidence="11">The sequence shown here is derived from an EMBL/GenBank/DDBJ whole genome shotgun (WGS) entry which is preliminary data.</text>
</comment>
<dbReference type="SUPFAM" id="SSF52743">
    <property type="entry name" value="Subtilisin-like"/>
    <property type="match status" value="1"/>
</dbReference>
<evidence type="ECO:0000256" key="1">
    <source>
        <dbReference type="ARBA" id="ARBA00011073"/>
    </source>
</evidence>
<keyword evidence="5 7" id="KW-0720">Serine protease</keyword>
<gene>
    <name evidence="11" type="ORF">HHK36_027739</name>
</gene>
<dbReference type="InterPro" id="IPR037045">
    <property type="entry name" value="S8pro/Inhibitor_I9_sf"/>
</dbReference>
<dbReference type="Gene3D" id="3.40.50.200">
    <property type="entry name" value="Peptidase S8/S53 domain"/>
    <property type="match status" value="2"/>
</dbReference>
<comment type="similarity">
    <text evidence="1 7">Belongs to the peptidase S8 family.</text>
</comment>
<dbReference type="InterPro" id="IPR010259">
    <property type="entry name" value="S8pro/Inhibitor_I9"/>
</dbReference>
<reference evidence="11 12" key="1">
    <citation type="submission" date="2020-04" db="EMBL/GenBank/DDBJ databases">
        <title>Plant Genome Project.</title>
        <authorList>
            <person name="Zhang R.-G."/>
        </authorList>
    </citation>
    <scope>NUCLEOTIDE SEQUENCE [LARGE SCALE GENOMIC DNA]</scope>
    <source>
        <strain evidence="11">YNK0</strain>
        <tissue evidence="11">Leaf</tissue>
    </source>
</reference>
<dbReference type="GO" id="GO:0004252">
    <property type="term" value="F:serine-type endopeptidase activity"/>
    <property type="evidence" value="ECO:0007669"/>
    <property type="project" value="UniProtKB-UniRule"/>
</dbReference>
<evidence type="ECO:0000259" key="10">
    <source>
        <dbReference type="Pfam" id="PF05922"/>
    </source>
</evidence>
<dbReference type="Pfam" id="PF05922">
    <property type="entry name" value="Inhibitor_I9"/>
    <property type="match status" value="1"/>
</dbReference>
<keyword evidence="12" id="KW-1185">Reference proteome</keyword>
<feature type="chain" id="PRO_5032840809" description="Cucumisin" evidence="8">
    <location>
        <begin position="21"/>
        <end position="570"/>
    </location>
</feature>
<dbReference type="EMBL" id="JABCRI010000021">
    <property type="protein sequence ID" value="KAF8380255.1"/>
    <property type="molecule type" value="Genomic_DNA"/>
</dbReference>
<dbReference type="Pfam" id="PF00082">
    <property type="entry name" value="Peptidase_S8"/>
    <property type="match status" value="1"/>
</dbReference>
<evidence type="ECO:0008006" key="13">
    <source>
        <dbReference type="Google" id="ProtNLM"/>
    </source>
</evidence>
<evidence type="ECO:0000256" key="7">
    <source>
        <dbReference type="PROSITE-ProRule" id="PRU01240"/>
    </source>
</evidence>
<feature type="signal peptide" evidence="8">
    <location>
        <begin position="1"/>
        <end position="20"/>
    </location>
</feature>
<dbReference type="InterPro" id="IPR023828">
    <property type="entry name" value="Peptidase_S8_Ser-AS"/>
</dbReference>
<evidence type="ECO:0000256" key="4">
    <source>
        <dbReference type="ARBA" id="ARBA00022801"/>
    </source>
</evidence>
<dbReference type="InterPro" id="IPR036852">
    <property type="entry name" value="Peptidase_S8/S53_dom_sf"/>
</dbReference>
<dbReference type="PRINTS" id="PR00723">
    <property type="entry name" value="SUBTILISIN"/>
</dbReference>
<feature type="active site" description="Charge relay system" evidence="6 7">
    <location>
        <position position="196"/>
    </location>
</feature>
<evidence type="ECO:0000313" key="12">
    <source>
        <dbReference type="Proteomes" id="UP000655225"/>
    </source>
</evidence>
<dbReference type="Proteomes" id="UP000655225">
    <property type="component" value="Unassembled WGS sequence"/>
</dbReference>
<evidence type="ECO:0000256" key="8">
    <source>
        <dbReference type="SAM" id="SignalP"/>
    </source>
</evidence>
<dbReference type="PROSITE" id="PS51892">
    <property type="entry name" value="SUBTILASE"/>
    <property type="match status" value="1"/>
</dbReference>
<proteinExistence type="inferred from homology"/>
<dbReference type="OMA" id="ASHHAML"/>
<dbReference type="InterPro" id="IPR000209">
    <property type="entry name" value="Peptidase_S8/S53_dom"/>
</dbReference>
<dbReference type="PROSITE" id="PS00138">
    <property type="entry name" value="SUBTILASE_SER"/>
    <property type="match status" value="1"/>
</dbReference>
<dbReference type="OrthoDB" id="206201at2759"/>
<dbReference type="InterPro" id="IPR015500">
    <property type="entry name" value="Peptidase_S8_subtilisin-rel"/>
</dbReference>
<keyword evidence="2 7" id="KW-0645">Protease</keyword>
<keyword evidence="4 7" id="KW-0378">Hydrolase</keyword>
<dbReference type="PANTHER" id="PTHR10795">
    <property type="entry name" value="PROPROTEIN CONVERTASE SUBTILISIN/KEXIN"/>
    <property type="match status" value="1"/>
</dbReference>
<dbReference type="FunFam" id="3.40.50.200:FF:000006">
    <property type="entry name" value="Subtilisin-like protease SBT1.5"/>
    <property type="match status" value="1"/>
</dbReference>
<evidence type="ECO:0000256" key="5">
    <source>
        <dbReference type="ARBA" id="ARBA00022825"/>
    </source>
</evidence>